<reference evidence="2 3" key="1">
    <citation type="journal article" date="2019" name="Nat. Microbiol.">
        <title>Mediterranean grassland soil C-N compound turnover is dependent on rainfall and depth, and is mediated by genomically divergent microorganisms.</title>
        <authorList>
            <person name="Diamond S."/>
            <person name="Andeer P.F."/>
            <person name="Li Z."/>
            <person name="Crits-Christoph A."/>
            <person name="Burstein D."/>
            <person name="Anantharaman K."/>
            <person name="Lane K.R."/>
            <person name="Thomas B.C."/>
            <person name="Pan C."/>
            <person name="Northen T.R."/>
            <person name="Banfield J.F."/>
        </authorList>
    </citation>
    <scope>NUCLEOTIDE SEQUENCE [LARGE SCALE GENOMIC DNA]</scope>
    <source>
        <strain evidence="2">NP_8</strain>
    </source>
</reference>
<dbReference type="Proteomes" id="UP000318834">
    <property type="component" value="Unassembled WGS sequence"/>
</dbReference>
<evidence type="ECO:0000256" key="1">
    <source>
        <dbReference type="SAM" id="SignalP"/>
    </source>
</evidence>
<dbReference type="PROSITE" id="PS51257">
    <property type="entry name" value="PROKAR_LIPOPROTEIN"/>
    <property type="match status" value="1"/>
</dbReference>
<dbReference type="AlphaFoldDB" id="A0A537IJX7"/>
<feature type="signal peptide" evidence="1">
    <location>
        <begin position="1"/>
        <end position="22"/>
    </location>
</feature>
<evidence type="ECO:0000313" key="2">
    <source>
        <dbReference type="EMBL" id="TMI71544.1"/>
    </source>
</evidence>
<comment type="caution">
    <text evidence="2">The sequence shown here is derived from an EMBL/GenBank/DDBJ whole genome shotgun (WGS) entry which is preliminary data.</text>
</comment>
<proteinExistence type="predicted"/>
<gene>
    <name evidence="2" type="ORF">E6H05_12300</name>
</gene>
<organism evidence="2 3">
    <name type="scientific">Candidatus Segetimicrobium genomatis</name>
    <dbReference type="NCBI Taxonomy" id="2569760"/>
    <lineage>
        <taxon>Bacteria</taxon>
        <taxon>Bacillati</taxon>
        <taxon>Candidatus Sysuimicrobiota</taxon>
        <taxon>Candidatus Sysuimicrobiia</taxon>
        <taxon>Candidatus Sysuimicrobiales</taxon>
        <taxon>Candidatus Segetimicrobiaceae</taxon>
        <taxon>Candidatus Segetimicrobium</taxon>
    </lineage>
</organism>
<accession>A0A537IJX7</accession>
<protein>
    <submittedName>
        <fullName evidence="2">Uncharacterized protein</fullName>
    </submittedName>
</protein>
<dbReference type="EMBL" id="VBAP01000107">
    <property type="protein sequence ID" value="TMI71544.1"/>
    <property type="molecule type" value="Genomic_DNA"/>
</dbReference>
<feature type="chain" id="PRO_5021856063" evidence="1">
    <location>
        <begin position="23"/>
        <end position="68"/>
    </location>
</feature>
<keyword evidence="1" id="KW-0732">Signal</keyword>
<sequence>MTVARALALALLAAVLGCGDGAGPQLSPRPFLMGFSPMPPRLDPAIIVPSINHWLPRADAAIMHVSPP</sequence>
<name>A0A537IJX7_9BACT</name>
<evidence type="ECO:0000313" key="3">
    <source>
        <dbReference type="Proteomes" id="UP000318834"/>
    </source>
</evidence>